<keyword evidence="2" id="KW-1185">Reference proteome</keyword>
<evidence type="ECO:0000313" key="1">
    <source>
        <dbReference type="EMBL" id="KAE8695336.1"/>
    </source>
</evidence>
<accession>A0A6A2ZUV1</accession>
<organism evidence="1 2">
    <name type="scientific">Hibiscus syriacus</name>
    <name type="common">Rose of Sharon</name>
    <dbReference type="NCBI Taxonomy" id="106335"/>
    <lineage>
        <taxon>Eukaryota</taxon>
        <taxon>Viridiplantae</taxon>
        <taxon>Streptophyta</taxon>
        <taxon>Embryophyta</taxon>
        <taxon>Tracheophyta</taxon>
        <taxon>Spermatophyta</taxon>
        <taxon>Magnoliopsida</taxon>
        <taxon>eudicotyledons</taxon>
        <taxon>Gunneridae</taxon>
        <taxon>Pentapetalae</taxon>
        <taxon>rosids</taxon>
        <taxon>malvids</taxon>
        <taxon>Malvales</taxon>
        <taxon>Malvaceae</taxon>
        <taxon>Malvoideae</taxon>
        <taxon>Hibiscus</taxon>
    </lineage>
</organism>
<dbReference type="Proteomes" id="UP000436088">
    <property type="component" value="Unassembled WGS sequence"/>
</dbReference>
<proteinExistence type="predicted"/>
<dbReference type="InterPro" id="IPR036691">
    <property type="entry name" value="Endo/exonu/phosph_ase_sf"/>
</dbReference>
<dbReference type="AlphaFoldDB" id="A0A6A2ZUV1"/>
<sequence length="230" mass="26704">MDYIDIVEVAISEQCITCLVTLELKQTVGDTPWLAAGDFNVIYCLEESTEEEEVYLDRNLDAVLVSPSWMMDFPLAHVSFLAPGLSDHFPGLVRMDRILFSLLKPLRFFNFWAKDPDYLQVVSDSWNKLIQASNPMSRLFLKLKQLKPMLKELNSRNGHRGELVIREKVVAVELRSLESADESFFRQKSRVSWIQEGDCNYKFIHTMVAIRQNRQLIHTLTDDYGRVLDR</sequence>
<comment type="caution">
    <text evidence="1">The sequence shown here is derived from an EMBL/GenBank/DDBJ whole genome shotgun (WGS) entry which is preliminary data.</text>
</comment>
<reference evidence="1" key="1">
    <citation type="submission" date="2019-09" db="EMBL/GenBank/DDBJ databases">
        <title>Draft genome information of white flower Hibiscus syriacus.</title>
        <authorList>
            <person name="Kim Y.-M."/>
        </authorList>
    </citation>
    <scope>NUCLEOTIDE SEQUENCE [LARGE SCALE GENOMIC DNA]</scope>
    <source>
        <strain evidence="1">YM2019G1</strain>
    </source>
</reference>
<dbReference type="EMBL" id="VEPZ02001086">
    <property type="protein sequence ID" value="KAE8695336.1"/>
    <property type="molecule type" value="Genomic_DNA"/>
</dbReference>
<name>A0A6A2ZUV1_HIBSY</name>
<gene>
    <name evidence="1" type="ORF">F3Y22_tig00110718pilonHSYRG00024</name>
</gene>
<protein>
    <submittedName>
        <fullName evidence="1">Uncharacterized protein</fullName>
    </submittedName>
</protein>
<dbReference type="PANTHER" id="PTHR33710:SF71">
    <property type="entry name" value="ENDONUCLEASE_EXONUCLEASE_PHOSPHATASE DOMAIN-CONTAINING PROTEIN"/>
    <property type="match status" value="1"/>
</dbReference>
<dbReference type="PANTHER" id="PTHR33710">
    <property type="entry name" value="BNAC02G09200D PROTEIN"/>
    <property type="match status" value="1"/>
</dbReference>
<dbReference type="SUPFAM" id="SSF56219">
    <property type="entry name" value="DNase I-like"/>
    <property type="match status" value="1"/>
</dbReference>
<evidence type="ECO:0000313" key="2">
    <source>
        <dbReference type="Proteomes" id="UP000436088"/>
    </source>
</evidence>